<evidence type="ECO:0000313" key="2">
    <source>
        <dbReference type="EMBL" id="GBP90867.1"/>
    </source>
</evidence>
<gene>
    <name evidence="2" type="ORF">EVAR_64998_1</name>
</gene>
<accession>A0A4C1ZW95</accession>
<protein>
    <submittedName>
        <fullName evidence="2">Uncharacterized protein</fullName>
    </submittedName>
</protein>
<feature type="compositionally biased region" description="Basic residues" evidence="1">
    <location>
        <begin position="1"/>
        <end position="13"/>
    </location>
</feature>
<reference evidence="2 3" key="1">
    <citation type="journal article" date="2019" name="Commun. Biol.">
        <title>The bagworm genome reveals a unique fibroin gene that provides high tensile strength.</title>
        <authorList>
            <person name="Kono N."/>
            <person name="Nakamura H."/>
            <person name="Ohtoshi R."/>
            <person name="Tomita M."/>
            <person name="Numata K."/>
            <person name="Arakawa K."/>
        </authorList>
    </citation>
    <scope>NUCLEOTIDE SEQUENCE [LARGE SCALE GENOMIC DNA]</scope>
</reference>
<evidence type="ECO:0000256" key="1">
    <source>
        <dbReference type="SAM" id="MobiDB-lite"/>
    </source>
</evidence>
<name>A0A4C1ZW95_EUMVA</name>
<feature type="compositionally biased region" description="Basic and acidic residues" evidence="1">
    <location>
        <begin position="43"/>
        <end position="56"/>
    </location>
</feature>
<organism evidence="2 3">
    <name type="scientific">Eumeta variegata</name>
    <name type="common">Bagworm moth</name>
    <name type="synonym">Eumeta japonica</name>
    <dbReference type="NCBI Taxonomy" id="151549"/>
    <lineage>
        <taxon>Eukaryota</taxon>
        <taxon>Metazoa</taxon>
        <taxon>Ecdysozoa</taxon>
        <taxon>Arthropoda</taxon>
        <taxon>Hexapoda</taxon>
        <taxon>Insecta</taxon>
        <taxon>Pterygota</taxon>
        <taxon>Neoptera</taxon>
        <taxon>Endopterygota</taxon>
        <taxon>Lepidoptera</taxon>
        <taxon>Glossata</taxon>
        <taxon>Ditrysia</taxon>
        <taxon>Tineoidea</taxon>
        <taxon>Psychidae</taxon>
        <taxon>Oiketicinae</taxon>
        <taxon>Eumeta</taxon>
    </lineage>
</organism>
<proteinExistence type="predicted"/>
<feature type="compositionally biased region" description="Acidic residues" evidence="1">
    <location>
        <begin position="19"/>
        <end position="29"/>
    </location>
</feature>
<dbReference type="AlphaFoldDB" id="A0A4C1ZW95"/>
<dbReference type="OrthoDB" id="9806920at2759"/>
<comment type="caution">
    <text evidence="2">The sequence shown here is derived from an EMBL/GenBank/DDBJ whole genome shotgun (WGS) entry which is preliminary data.</text>
</comment>
<feature type="region of interest" description="Disordered" evidence="1">
    <location>
        <begin position="1"/>
        <end position="85"/>
    </location>
</feature>
<dbReference type="Proteomes" id="UP000299102">
    <property type="component" value="Unassembled WGS sequence"/>
</dbReference>
<dbReference type="EMBL" id="BGZK01002120">
    <property type="protein sequence ID" value="GBP90867.1"/>
    <property type="molecule type" value="Genomic_DNA"/>
</dbReference>
<evidence type="ECO:0000313" key="3">
    <source>
        <dbReference type="Proteomes" id="UP000299102"/>
    </source>
</evidence>
<feature type="compositionally biased region" description="Polar residues" evidence="1">
    <location>
        <begin position="58"/>
        <end position="68"/>
    </location>
</feature>
<keyword evidence="3" id="KW-1185">Reference proteome</keyword>
<sequence>MRCASPKRAKQSKGKGIADDDESGDDEIIETLVKVASPKRRTAPRERRSRISDRHNLNRTLDGSQSWPGQEGGPNVGFETALTRPPDQFSQTCLCQRTVSRRPEPSQQFSFS</sequence>